<evidence type="ECO:0000313" key="3">
    <source>
        <dbReference type="EMBL" id="OGM01118.1"/>
    </source>
</evidence>
<dbReference type="EMBL" id="MGFH01000241">
    <property type="protein sequence ID" value="OGM01118.1"/>
    <property type="molecule type" value="Genomic_DNA"/>
</dbReference>
<dbReference type="STRING" id="1817813.A2008_03690"/>
<organism evidence="3 4">
    <name type="scientific">Candidatus Wallbacteria bacterium GWC2_49_35</name>
    <dbReference type="NCBI Taxonomy" id="1817813"/>
    <lineage>
        <taxon>Bacteria</taxon>
        <taxon>Candidatus Walliibacteriota</taxon>
    </lineage>
</organism>
<feature type="compositionally biased region" description="Basic and acidic residues" evidence="1">
    <location>
        <begin position="463"/>
        <end position="483"/>
    </location>
</feature>
<feature type="chain" id="PRO_5009533399" evidence="2">
    <location>
        <begin position="25"/>
        <end position="550"/>
    </location>
</feature>
<evidence type="ECO:0000256" key="1">
    <source>
        <dbReference type="SAM" id="MobiDB-lite"/>
    </source>
</evidence>
<sequence length="550" mass="62859">MNKKTVHLIKKIMLTMLFATLSFAMQGCFSDKGGGSQNSILNLSPQQQLHGTIVTLETEKVIYDESKLNNNIAVLDRAATGATGQVKYEIVFFNALYKAFYIDLMFKKGNFKSKQIFELLKASESDLKYFPKSNYRLDDYHLVLGIFNSIRNFIYSNENEKRVVYKRAQKHFDKLFRDKFTYTSDFKVGGVFITQNDVRLMQIENEVRYENPIGAFDYLKKLDAESEEFADKAQYLIKKAQLLYLSGEIKEALDLMNEFKSKKYLRSPYYDEGLWVLRGIYETLSEDDENYSIDIKVVKNQLKECGGFYSKSGVLKLSDYLPKLSETGQALFRASYLYYKSKYKDAVDIMYDLLDYPEAKHHKFKKQDANPDEKIKAHRILLRCYEKMKKIPQEKIDEETALAASEFDTEEIIIDLEKLIEIEKKKRGEVVYDTEEVEAATGEVSLENTAEVNIDPKIDRKVDPKSDIKADTKEVKAGNKSESKAATGAEAANKDAGTNEVKAVTPQKQKSISQKTRELLKKEAMAETAAPVAKAGTLAIIEDTTETPEH</sequence>
<gene>
    <name evidence="3" type="ORF">A2008_03690</name>
</gene>
<accession>A0A1F7WG15</accession>
<name>A0A1F7WG15_9BACT</name>
<feature type="signal peptide" evidence="2">
    <location>
        <begin position="1"/>
        <end position="24"/>
    </location>
</feature>
<feature type="region of interest" description="Disordered" evidence="1">
    <location>
        <begin position="463"/>
        <end position="532"/>
    </location>
</feature>
<dbReference type="PROSITE" id="PS51257">
    <property type="entry name" value="PROKAR_LIPOPROTEIN"/>
    <property type="match status" value="1"/>
</dbReference>
<dbReference type="AlphaFoldDB" id="A0A1F7WG15"/>
<evidence type="ECO:0000313" key="4">
    <source>
        <dbReference type="Proteomes" id="UP000178735"/>
    </source>
</evidence>
<proteinExistence type="predicted"/>
<protein>
    <submittedName>
        <fullName evidence="3">Uncharacterized protein</fullName>
    </submittedName>
</protein>
<dbReference type="Proteomes" id="UP000178735">
    <property type="component" value="Unassembled WGS sequence"/>
</dbReference>
<evidence type="ECO:0000256" key="2">
    <source>
        <dbReference type="SAM" id="SignalP"/>
    </source>
</evidence>
<comment type="caution">
    <text evidence="3">The sequence shown here is derived from an EMBL/GenBank/DDBJ whole genome shotgun (WGS) entry which is preliminary data.</text>
</comment>
<reference evidence="3 4" key="1">
    <citation type="journal article" date="2016" name="Nat. Commun.">
        <title>Thousands of microbial genomes shed light on interconnected biogeochemical processes in an aquifer system.</title>
        <authorList>
            <person name="Anantharaman K."/>
            <person name="Brown C.T."/>
            <person name="Hug L.A."/>
            <person name="Sharon I."/>
            <person name="Castelle C.J."/>
            <person name="Probst A.J."/>
            <person name="Thomas B.C."/>
            <person name="Singh A."/>
            <person name="Wilkins M.J."/>
            <person name="Karaoz U."/>
            <person name="Brodie E.L."/>
            <person name="Williams K.H."/>
            <person name="Hubbard S.S."/>
            <person name="Banfield J.F."/>
        </authorList>
    </citation>
    <scope>NUCLEOTIDE SEQUENCE [LARGE SCALE GENOMIC DNA]</scope>
</reference>
<keyword evidence="2" id="KW-0732">Signal</keyword>
<feature type="compositionally biased region" description="Basic and acidic residues" evidence="1">
    <location>
        <begin position="515"/>
        <end position="525"/>
    </location>
</feature>